<dbReference type="EMBL" id="BAABJQ010000001">
    <property type="protein sequence ID" value="GAA5178191.1"/>
    <property type="molecule type" value="Genomic_DNA"/>
</dbReference>
<gene>
    <name evidence="4" type="ORF">GCM10023322_04680</name>
</gene>
<dbReference type="PANTHER" id="PTHR40763:SF4">
    <property type="entry name" value="DUF1707 DOMAIN-CONTAINING PROTEIN"/>
    <property type="match status" value="1"/>
</dbReference>
<reference evidence="5" key="1">
    <citation type="journal article" date="2019" name="Int. J. Syst. Evol. Microbiol.">
        <title>The Global Catalogue of Microorganisms (GCM) 10K type strain sequencing project: providing services to taxonomists for standard genome sequencing and annotation.</title>
        <authorList>
            <consortium name="The Broad Institute Genomics Platform"/>
            <consortium name="The Broad Institute Genome Sequencing Center for Infectious Disease"/>
            <person name="Wu L."/>
            <person name="Ma J."/>
        </authorList>
    </citation>
    <scope>NUCLEOTIDE SEQUENCE [LARGE SCALE GENOMIC DNA]</scope>
    <source>
        <strain evidence="5">JCM 18304</strain>
    </source>
</reference>
<dbReference type="PANTHER" id="PTHR40763">
    <property type="entry name" value="MEMBRANE PROTEIN-RELATED"/>
    <property type="match status" value="1"/>
</dbReference>
<accession>A0ABP9RI52</accession>
<feature type="region of interest" description="Disordered" evidence="1">
    <location>
        <begin position="72"/>
        <end position="94"/>
    </location>
</feature>
<sequence length="231" mass="26336">MGERRDDLRAADSDRQFVADRLQAALNEGRLNLSEYDERLQQAYAAKTYGELDGILDDLPPTTSPQDARVASATFGTGAPSGTPSAPDAAGGQPRRGVPPWMLALWGGWLTATVICTVIYVASDFGGYPWPIWVAGPWGAILLIRTLKAYASGDPHRYLAEHHQDQRHRQRLDRERYDRGGFDRGRYDRGRFDHGRFDHGRFDRGPRDQGFLDREESDRRARYQGRQYRWR</sequence>
<name>A0ABP9RI52_9ACTN</name>
<keyword evidence="2" id="KW-1133">Transmembrane helix</keyword>
<feature type="region of interest" description="Disordered" evidence="1">
    <location>
        <begin position="200"/>
        <end position="231"/>
    </location>
</feature>
<evidence type="ECO:0000256" key="2">
    <source>
        <dbReference type="SAM" id="Phobius"/>
    </source>
</evidence>
<feature type="transmembrane region" description="Helical" evidence="2">
    <location>
        <begin position="103"/>
        <end position="122"/>
    </location>
</feature>
<proteinExistence type="predicted"/>
<feature type="domain" description="DUF1707" evidence="3">
    <location>
        <begin position="8"/>
        <end position="60"/>
    </location>
</feature>
<organism evidence="4 5">
    <name type="scientific">Rugosimonospora acidiphila</name>
    <dbReference type="NCBI Taxonomy" id="556531"/>
    <lineage>
        <taxon>Bacteria</taxon>
        <taxon>Bacillati</taxon>
        <taxon>Actinomycetota</taxon>
        <taxon>Actinomycetes</taxon>
        <taxon>Micromonosporales</taxon>
        <taxon>Micromonosporaceae</taxon>
        <taxon>Rugosimonospora</taxon>
    </lineage>
</organism>
<evidence type="ECO:0000259" key="3">
    <source>
        <dbReference type="Pfam" id="PF08044"/>
    </source>
</evidence>
<evidence type="ECO:0000313" key="4">
    <source>
        <dbReference type="EMBL" id="GAA5178191.1"/>
    </source>
</evidence>
<dbReference type="InterPro" id="IPR012551">
    <property type="entry name" value="DUF1707_SHOCT-like"/>
</dbReference>
<dbReference type="Proteomes" id="UP001501570">
    <property type="component" value="Unassembled WGS sequence"/>
</dbReference>
<evidence type="ECO:0000256" key="1">
    <source>
        <dbReference type="SAM" id="MobiDB-lite"/>
    </source>
</evidence>
<comment type="caution">
    <text evidence="4">The sequence shown here is derived from an EMBL/GenBank/DDBJ whole genome shotgun (WGS) entry which is preliminary data.</text>
</comment>
<keyword evidence="2" id="KW-0812">Transmembrane</keyword>
<keyword evidence="5" id="KW-1185">Reference proteome</keyword>
<dbReference type="Pfam" id="PF08044">
    <property type="entry name" value="DUF1707"/>
    <property type="match status" value="1"/>
</dbReference>
<dbReference type="RefSeq" id="WP_345625540.1">
    <property type="nucleotide sequence ID" value="NZ_BAABJQ010000001.1"/>
</dbReference>
<evidence type="ECO:0000313" key="5">
    <source>
        <dbReference type="Proteomes" id="UP001501570"/>
    </source>
</evidence>
<protein>
    <recommendedName>
        <fullName evidence="3">DUF1707 domain-containing protein</fullName>
    </recommendedName>
</protein>
<keyword evidence="2" id="KW-0472">Membrane</keyword>
<feature type="compositionally biased region" description="Basic and acidic residues" evidence="1">
    <location>
        <begin position="200"/>
        <end position="221"/>
    </location>
</feature>
<feature type="transmembrane region" description="Helical" evidence="2">
    <location>
        <begin position="128"/>
        <end position="147"/>
    </location>
</feature>